<reference evidence="2" key="1">
    <citation type="submission" date="2024-04" db="EMBL/GenBank/DDBJ databases">
        <authorList>
            <person name="Shaw F."/>
            <person name="Minotto A."/>
        </authorList>
    </citation>
    <scope>NUCLEOTIDE SEQUENCE [LARGE SCALE GENOMIC DNA]</scope>
</reference>
<sequence>MGVSEVMAVASKCWRRNMLFELKNNGENKKTADEPNCPRVVSATAALLAHINTRLSASSASFFTSCTFSLHSTPVQAFSTECRQSRHSLHASDLQMHPLLHSWEHEEEFLQNLPTTYRKARRDHVSATSLNCKTLRARRSPGLVQAPLTSRGSGKCCRAVNQCNLVHSLSMQRVYVPHHPYLLVEARYHAMPFLCTPTDIASNRGFGFKLQASFLLSTRSNTASSSVDSPLRSTLIIKRGSRLQKHPSNVQTAHFP</sequence>
<dbReference type="Proteomes" id="UP001497453">
    <property type="component" value="Chromosome 6"/>
</dbReference>
<keyword evidence="2" id="KW-1185">Reference proteome</keyword>
<proteinExistence type="predicted"/>
<protein>
    <submittedName>
        <fullName evidence="1">Uncharacterized protein</fullName>
    </submittedName>
</protein>
<gene>
    <name evidence="1" type="ORF">GFSPODELE1_LOCUS8398</name>
</gene>
<accession>A0ABP1DWG0</accession>
<organism evidence="1 2">
    <name type="scientific">Somion occarium</name>
    <dbReference type="NCBI Taxonomy" id="3059160"/>
    <lineage>
        <taxon>Eukaryota</taxon>
        <taxon>Fungi</taxon>
        <taxon>Dikarya</taxon>
        <taxon>Basidiomycota</taxon>
        <taxon>Agaricomycotina</taxon>
        <taxon>Agaricomycetes</taxon>
        <taxon>Polyporales</taxon>
        <taxon>Cerrenaceae</taxon>
        <taxon>Somion</taxon>
    </lineage>
</organism>
<dbReference type="EMBL" id="OZ037949">
    <property type="protein sequence ID" value="CAL1711562.1"/>
    <property type="molecule type" value="Genomic_DNA"/>
</dbReference>
<evidence type="ECO:0000313" key="2">
    <source>
        <dbReference type="Proteomes" id="UP001497453"/>
    </source>
</evidence>
<evidence type="ECO:0000313" key="1">
    <source>
        <dbReference type="EMBL" id="CAL1711562.1"/>
    </source>
</evidence>
<name>A0ABP1DWG0_9APHY</name>